<sequence>MPFFSVSFHWWSMSGQWLFLALASVLLIRKHLLIIAGSFSLVLFKVEIAFLCFLIMKLTDTRGENSNNTDKCKVGSTQPQPPETALLTLPCISFGRASHLNVEWYHHFLLFEDIISSEVQYKFNWPYPSMTWMDLDHNC</sequence>
<proteinExistence type="predicted"/>
<dbReference type="Proteomes" id="UP001176941">
    <property type="component" value="Chromosome 4"/>
</dbReference>
<name>A0ABN8ZJ97_RANTA</name>
<reference evidence="2" key="1">
    <citation type="submission" date="2023-04" db="EMBL/GenBank/DDBJ databases">
        <authorList>
            <consortium name="ELIXIR-Norway"/>
        </authorList>
    </citation>
    <scope>NUCLEOTIDE SEQUENCE [LARGE SCALE GENOMIC DNA]</scope>
</reference>
<accession>A0ABN8ZJ97</accession>
<dbReference type="EMBL" id="OX459940">
    <property type="protein sequence ID" value="CAI9173987.1"/>
    <property type="molecule type" value="Genomic_DNA"/>
</dbReference>
<keyword evidence="1" id="KW-0472">Membrane</keyword>
<feature type="transmembrane region" description="Helical" evidence="1">
    <location>
        <begin position="6"/>
        <end position="28"/>
    </location>
</feature>
<evidence type="ECO:0000313" key="2">
    <source>
        <dbReference type="EMBL" id="CAI9173987.1"/>
    </source>
</evidence>
<organism evidence="2 3">
    <name type="scientific">Rangifer tarandus platyrhynchus</name>
    <name type="common">Svalbard reindeer</name>
    <dbReference type="NCBI Taxonomy" id="3082113"/>
    <lineage>
        <taxon>Eukaryota</taxon>
        <taxon>Metazoa</taxon>
        <taxon>Chordata</taxon>
        <taxon>Craniata</taxon>
        <taxon>Vertebrata</taxon>
        <taxon>Euteleostomi</taxon>
        <taxon>Mammalia</taxon>
        <taxon>Eutheria</taxon>
        <taxon>Laurasiatheria</taxon>
        <taxon>Artiodactyla</taxon>
        <taxon>Ruminantia</taxon>
        <taxon>Pecora</taxon>
        <taxon>Cervidae</taxon>
        <taxon>Odocoileinae</taxon>
        <taxon>Rangifer</taxon>
    </lineage>
</organism>
<feature type="transmembrane region" description="Helical" evidence="1">
    <location>
        <begin position="33"/>
        <end position="56"/>
    </location>
</feature>
<keyword evidence="3" id="KW-1185">Reference proteome</keyword>
<evidence type="ECO:0000256" key="1">
    <source>
        <dbReference type="SAM" id="Phobius"/>
    </source>
</evidence>
<evidence type="ECO:0000313" key="3">
    <source>
        <dbReference type="Proteomes" id="UP001176941"/>
    </source>
</evidence>
<keyword evidence="1" id="KW-0812">Transmembrane</keyword>
<protein>
    <submittedName>
        <fullName evidence="2">Uncharacterized protein</fullName>
    </submittedName>
</protein>
<keyword evidence="1" id="KW-1133">Transmembrane helix</keyword>
<gene>
    <name evidence="2" type="ORF">MRATA1EN1_LOCUS22949</name>
</gene>